<gene>
    <name evidence="4" type="ORF">ACFPTN_03605</name>
</gene>
<evidence type="ECO:0000256" key="2">
    <source>
        <dbReference type="SAM" id="SignalP"/>
    </source>
</evidence>
<dbReference type="Proteomes" id="UP001595974">
    <property type="component" value="Unassembled WGS sequence"/>
</dbReference>
<evidence type="ECO:0000256" key="1">
    <source>
        <dbReference type="ARBA" id="ARBA00010742"/>
    </source>
</evidence>
<feature type="chain" id="PRO_5045417836" evidence="2">
    <location>
        <begin position="26"/>
        <end position="351"/>
    </location>
</feature>
<evidence type="ECO:0000313" key="5">
    <source>
        <dbReference type="Proteomes" id="UP001595974"/>
    </source>
</evidence>
<keyword evidence="2" id="KW-0732">Signal</keyword>
<accession>A0ABW1AN55</accession>
<proteinExistence type="inferred from homology"/>
<dbReference type="EMBL" id="JBHSOG010000010">
    <property type="protein sequence ID" value="MFC5768451.1"/>
    <property type="molecule type" value="Genomic_DNA"/>
</dbReference>
<feature type="signal peptide" evidence="2">
    <location>
        <begin position="1"/>
        <end position="25"/>
    </location>
</feature>
<sequence>MRLLKPFILLLSVALLGGCRPADEAAPTAARADGIDLSRVVLRVGAPNKIGNRPYLEAAGLLDDVPYRIEWSEFSATPALIDALRSGNVDVGGNGGQTGVIFEAANGRSGNIKVVAAGRSTSGVPSGAAILVRKDSPYHSLADLRGARLSVMKGTGTLYLLGLALKDIDMSLQDVQLLNLGNDAALASLVAGHIDAWGIWDPQATVLEARPDLRSLGWIGRKDASYAIQLASSAALNDPGKRAAIADFLGRLAHATVWVGEHPESWASAASRLTRIDEPAMLKIARRTRFEYGLTAGQRAELSAAFEQEAGFWQGTGAMGRIDVGALFDHQFNDVMLAGSRSGRLAASAQP</sequence>
<protein>
    <submittedName>
        <fullName evidence="4">PhnD/SsuA/transferrin family substrate-binding protein</fullName>
    </submittedName>
</protein>
<dbReference type="SMART" id="SM00062">
    <property type="entry name" value="PBPb"/>
    <property type="match status" value="1"/>
</dbReference>
<name>A0ABW1AN55_9RHOO</name>
<feature type="domain" description="Solute-binding protein family 3/N-terminal" evidence="3">
    <location>
        <begin position="41"/>
        <end position="262"/>
    </location>
</feature>
<keyword evidence="5" id="KW-1185">Reference proteome</keyword>
<dbReference type="PROSITE" id="PS51257">
    <property type="entry name" value="PROKAR_LIPOPROTEIN"/>
    <property type="match status" value="1"/>
</dbReference>
<dbReference type="Gene3D" id="3.40.190.10">
    <property type="entry name" value="Periplasmic binding protein-like II"/>
    <property type="match status" value="2"/>
</dbReference>
<dbReference type="SUPFAM" id="SSF53850">
    <property type="entry name" value="Periplasmic binding protein-like II"/>
    <property type="match status" value="1"/>
</dbReference>
<dbReference type="RefSeq" id="WP_096448725.1">
    <property type="nucleotide sequence ID" value="NZ_JBHSOG010000010.1"/>
</dbReference>
<dbReference type="PANTHER" id="PTHR30024:SF48">
    <property type="entry name" value="ABC TRANSPORTER SUBSTRATE-BINDING PROTEIN"/>
    <property type="match status" value="1"/>
</dbReference>
<comment type="similarity">
    <text evidence="1">Belongs to the bacterial solute-binding protein SsuA/TauA family.</text>
</comment>
<comment type="caution">
    <text evidence="4">The sequence shown here is derived from an EMBL/GenBank/DDBJ whole genome shotgun (WGS) entry which is preliminary data.</text>
</comment>
<reference evidence="5" key="1">
    <citation type="journal article" date="2019" name="Int. J. Syst. Evol. Microbiol.">
        <title>The Global Catalogue of Microorganisms (GCM) 10K type strain sequencing project: providing services to taxonomists for standard genome sequencing and annotation.</title>
        <authorList>
            <consortium name="The Broad Institute Genomics Platform"/>
            <consortium name="The Broad Institute Genome Sequencing Center for Infectious Disease"/>
            <person name="Wu L."/>
            <person name="Ma J."/>
        </authorList>
    </citation>
    <scope>NUCLEOTIDE SEQUENCE [LARGE SCALE GENOMIC DNA]</scope>
    <source>
        <strain evidence="5">SHR3</strain>
    </source>
</reference>
<evidence type="ECO:0000313" key="4">
    <source>
        <dbReference type="EMBL" id="MFC5768451.1"/>
    </source>
</evidence>
<dbReference type="InterPro" id="IPR001638">
    <property type="entry name" value="Solute-binding_3/MltF_N"/>
</dbReference>
<dbReference type="PANTHER" id="PTHR30024">
    <property type="entry name" value="ALIPHATIC SULFONATES-BINDING PROTEIN-RELATED"/>
    <property type="match status" value="1"/>
</dbReference>
<evidence type="ECO:0000259" key="3">
    <source>
        <dbReference type="SMART" id="SM00062"/>
    </source>
</evidence>
<organism evidence="4 5">
    <name type="scientific">Thauera sinica</name>
    <dbReference type="NCBI Taxonomy" id="2665146"/>
    <lineage>
        <taxon>Bacteria</taxon>
        <taxon>Pseudomonadati</taxon>
        <taxon>Pseudomonadota</taxon>
        <taxon>Betaproteobacteria</taxon>
        <taxon>Rhodocyclales</taxon>
        <taxon>Zoogloeaceae</taxon>
        <taxon>Thauera</taxon>
    </lineage>
</organism>
<dbReference type="Pfam" id="PF12974">
    <property type="entry name" value="Phosphonate-bd"/>
    <property type="match status" value="1"/>
</dbReference>